<evidence type="ECO:0000259" key="7">
    <source>
        <dbReference type="PROSITE" id="PS51910"/>
    </source>
</evidence>
<evidence type="ECO:0000256" key="3">
    <source>
        <dbReference type="ARBA" id="ARBA00022729"/>
    </source>
</evidence>
<dbReference type="EMBL" id="LSRL02000012">
    <property type="protein sequence ID" value="TDG50903.1"/>
    <property type="molecule type" value="Genomic_DNA"/>
</dbReference>
<dbReference type="AlphaFoldDB" id="A0A484BQ82"/>
<keyword evidence="4" id="KW-1015">Disulfide bond</keyword>
<keyword evidence="2" id="KW-0147">Chitin-binding</keyword>
<dbReference type="Pfam" id="PF00704">
    <property type="entry name" value="Glyco_hydro_18"/>
    <property type="match status" value="1"/>
</dbReference>
<reference evidence="8 9" key="1">
    <citation type="journal article" date="2019" name="J. Hered.">
        <title>An Improved Genome Assembly for Drosophila navojoa, the Basal Species in the mojavensis Cluster.</title>
        <authorList>
            <person name="Vanderlinde T."/>
            <person name="Dupim E.G."/>
            <person name="Nazario-Yepiz N.O."/>
            <person name="Carvalho A.B."/>
        </authorList>
    </citation>
    <scope>NUCLEOTIDE SEQUENCE [LARGE SCALE GENOMIC DNA]</scope>
    <source>
        <strain evidence="8">Navoj_Jal97</strain>
        <tissue evidence="8">Whole organism</tissue>
    </source>
</reference>
<dbReference type="Gene3D" id="2.170.140.10">
    <property type="entry name" value="Chitin binding domain"/>
    <property type="match status" value="1"/>
</dbReference>
<dbReference type="GO" id="GO:0006032">
    <property type="term" value="P:chitin catabolic process"/>
    <property type="evidence" value="ECO:0007669"/>
    <property type="project" value="TreeGrafter"/>
</dbReference>
<protein>
    <submittedName>
        <fullName evidence="8">Uncharacterized protein</fullName>
    </submittedName>
</protein>
<dbReference type="Gene3D" id="3.20.20.80">
    <property type="entry name" value="Glycosidases"/>
    <property type="match status" value="1"/>
</dbReference>
<dbReference type="Proteomes" id="UP000295192">
    <property type="component" value="Unassembled WGS sequence"/>
</dbReference>
<dbReference type="SMART" id="SM00494">
    <property type="entry name" value="ChtBD2"/>
    <property type="match status" value="1"/>
</dbReference>
<dbReference type="InterPro" id="IPR017853">
    <property type="entry name" value="GH"/>
</dbReference>
<organism evidence="8 9">
    <name type="scientific">Drosophila navojoa</name>
    <name type="common">Fruit fly</name>
    <dbReference type="NCBI Taxonomy" id="7232"/>
    <lineage>
        <taxon>Eukaryota</taxon>
        <taxon>Metazoa</taxon>
        <taxon>Ecdysozoa</taxon>
        <taxon>Arthropoda</taxon>
        <taxon>Hexapoda</taxon>
        <taxon>Insecta</taxon>
        <taxon>Pterygota</taxon>
        <taxon>Neoptera</taxon>
        <taxon>Endopterygota</taxon>
        <taxon>Diptera</taxon>
        <taxon>Brachycera</taxon>
        <taxon>Muscomorpha</taxon>
        <taxon>Ephydroidea</taxon>
        <taxon>Drosophilidae</taxon>
        <taxon>Drosophila</taxon>
    </lineage>
</organism>
<dbReference type="InterPro" id="IPR011583">
    <property type="entry name" value="Chitinase_II/V-like_cat"/>
</dbReference>
<sequence>MGAMKVLCVLTIITSLICAQTRGSKYSIFCHWDTDSYDRKGLSFFNSWTIDRRLCTHFIYGSVASLDPEGSGAVKVIDDAVLEKRGLLADILSMRRNNYQAILCIGDSKGDAERFSKMAASLRKRNQFYVTLAKFLLERHFSGVLLNWEFPTQHGGHFVDRYNFITLLKELKVILEEHHLLLLVTVSARLDKHTLAAYDIPRIAKIADFIILNSHDSQDIYAQQVSYMSPLRGNGSQSVERSVRHWVEQSKMPEKLILGIPLFGQTHTLRDQSKTHANAPSKGPGIQHFLSKRPGYMTYAEFCVQASRWTKKFDKQAHVPYAFKANQWISYEDGSSISAKMRLVNDQRLGGALAWSIDADDYSGLCGEYYALLKVIVSKIGNPDVLTTVPPTTESIGLCPREGLFRNVWDCQAYYECRDGRRTDYECLDGDFFDEEVGECKPAEQVKCSNNFVTWRPGQDNYNFRDLPLNLKVVD</sequence>
<dbReference type="GO" id="GO:0004568">
    <property type="term" value="F:chitinase activity"/>
    <property type="evidence" value="ECO:0007669"/>
    <property type="project" value="TreeGrafter"/>
</dbReference>
<dbReference type="PROSITE" id="PS50940">
    <property type="entry name" value="CHIT_BIND_II"/>
    <property type="match status" value="1"/>
</dbReference>
<dbReference type="InterPro" id="IPR029070">
    <property type="entry name" value="Chitinase_insertion_sf"/>
</dbReference>
<feature type="domain" description="Chitin-binding type-2" evidence="6">
    <location>
        <begin position="396"/>
        <end position="450"/>
    </location>
</feature>
<feature type="chain" id="PRO_5019857686" evidence="5">
    <location>
        <begin position="20"/>
        <end position="475"/>
    </location>
</feature>
<evidence type="ECO:0000256" key="4">
    <source>
        <dbReference type="ARBA" id="ARBA00023157"/>
    </source>
</evidence>
<dbReference type="SUPFAM" id="SSF51445">
    <property type="entry name" value="(Trans)glycosidases"/>
    <property type="match status" value="1"/>
</dbReference>
<dbReference type="GO" id="GO:0005576">
    <property type="term" value="C:extracellular region"/>
    <property type="evidence" value="ECO:0007669"/>
    <property type="project" value="InterPro"/>
</dbReference>
<dbReference type="SMART" id="SM00636">
    <property type="entry name" value="Glyco_18"/>
    <property type="match status" value="1"/>
</dbReference>
<dbReference type="InterPro" id="IPR036508">
    <property type="entry name" value="Chitin-bd_dom_sf"/>
</dbReference>
<dbReference type="PANTHER" id="PTHR11177:SF317">
    <property type="entry name" value="CHITINASE 12-RELATED"/>
    <property type="match status" value="1"/>
</dbReference>
<dbReference type="STRING" id="7232.A0A484BQ82"/>
<evidence type="ECO:0000256" key="5">
    <source>
        <dbReference type="SAM" id="SignalP"/>
    </source>
</evidence>
<dbReference type="Pfam" id="PF01607">
    <property type="entry name" value="CBM_14"/>
    <property type="match status" value="1"/>
</dbReference>
<dbReference type="GO" id="GO:0008061">
    <property type="term" value="F:chitin binding"/>
    <property type="evidence" value="ECO:0007669"/>
    <property type="project" value="UniProtKB-KW"/>
</dbReference>
<evidence type="ECO:0000259" key="6">
    <source>
        <dbReference type="PROSITE" id="PS50940"/>
    </source>
</evidence>
<evidence type="ECO:0000313" key="8">
    <source>
        <dbReference type="EMBL" id="TDG50903.1"/>
    </source>
</evidence>
<dbReference type="KEGG" id="dnv:108654959"/>
<dbReference type="SUPFAM" id="SSF57625">
    <property type="entry name" value="Invertebrate chitin-binding proteins"/>
    <property type="match status" value="1"/>
</dbReference>
<evidence type="ECO:0000256" key="2">
    <source>
        <dbReference type="ARBA" id="ARBA00022669"/>
    </source>
</evidence>
<accession>A0A484BQ82</accession>
<feature type="domain" description="GH18" evidence="7">
    <location>
        <begin position="26"/>
        <end position="383"/>
    </location>
</feature>
<dbReference type="PROSITE" id="PS51910">
    <property type="entry name" value="GH18_2"/>
    <property type="match status" value="1"/>
</dbReference>
<evidence type="ECO:0000256" key="1">
    <source>
        <dbReference type="ARBA" id="ARBA00009121"/>
    </source>
</evidence>
<dbReference type="Gene3D" id="3.10.50.10">
    <property type="match status" value="1"/>
</dbReference>
<dbReference type="SUPFAM" id="SSF54556">
    <property type="entry name" value="Chitinase insertion domain"/>
    <property type="match status" value="1"/>
</dbReference>
<dbReference type="GO" id="GO:0005975">
    <property type="term" value="P:carbohydrate metabolic process"/>
    <property type="evidence" value="ECO:0007669"/>
    <property type="project" value="InterPro"/>
</dbReference>
<name>A0A484BQ82_DRONA</name>
<dbReference type="InterPro" id="IPR002557">
    <property type="entry name" value="Chitin-bd_dom"/>
</dbReference>
<dbReference type="InterPro" id="IPR001223">
    <property type="entry name" value="Glyco_hydro18_cat"/>
</dbReference>
<dbReference type="InterPro" id="IPR050314">
    <property type="entry name" value="Glycosyl_Hydrlase_18"/>
</dbReference>
<comment type="caution">
    <text evidence="8">The sequence shown here is derived from an EMBL/GenBank/DDBJ whole genome shotgun (WGS) entry which is preliminary data.</text>
</comment>
<proteinExistence type="inferred from homology"/>
<dbReference type="OMA" id="LYHECRD"/>
<keyword evidence="3 5" id="KW-0732">Signal</keyword>
<dbReference type="PANTHER" id="PTHR11177">
    <property type="entry name" value="CHITINASE"/>
    <property type="match status" value="1"/>
</dbReference>
<gene>
    <name evidence="8" type="ORF">AWZ03_002558</name>
</gene>
<feature type="signal peptide" evidence="5">
    <location>
        <begin position="1"/>
        <end position="19"/>
    </location>
</feature>
<keyword evidence="9" id="KW-1185">Reference proteome</keyword>
<comment type="similarity">
    <text evidence="1">Belongs to the glycosyl hydrolase 18 family. Chitinase class II subfamily.</text>
</comment>
<dbReference type="OrthoDB" id="76388at2759"/>
<evidence type="ECO:0000313" key="9">
    <source>
        <dbReference type="Proteomes" id="UP000295192"/>
    </source>
</evidence>
<dbReference type="FunFam" id="3.10.50.10:FF:000001">
    <property type="entry name" value="Chitinase 3-like 1"/>
    <property type="match status" value="1"/>
</dbReference>